<feature type="region of interest" description="Disordered" evidence="1">
    <location>
        <begin position="907"/>
        <end position="937"/>
    </location>
</feature>
<feature type="compositionally biased region" description="Basic residues" evidence="1">
    <location>
        <begin position="196"/>
        <end position="206"/>
    </location>
</feature>
<feature type="transmembrane region" description="Helical" evidence="2">
    <location>
        <begin position="455"/>
        <end position="474"/>
    </location>
</feature>
<keyword evidence="4" id="KW-1185">Reference proteome</keyword>
<feature type="region of interest" description="Disordered" evidence="1">
    <location>
        <begin position="1331"/>
        <end position="1350"/>
    </location>
</feature>
<reference evidence="3" key="1">
    <citation type="submission" date="2023-03" db="EMBL/GenBank/DDBJ databases">
        <title>Mating type loci evolution in Malassezia.</title>
        <authorList>
            <person name="Coelho M.A."/>
        </authorList>
    </citation>
    <scope>NUCLEOTIDE SEQUENCE</scope>
    <source>
        <strain evidence="3">CBS 14135</strain>
    </source>
</reference>
<name>A0AAF0DRT8_9BASI</name>
<dbReference type="PANTHER" id="PTHR37402:SF1">
    <property type="entry name" value="GRAM DOMAIN-CONTAINING PROTEIN 4"/>
    <property type="match status" value="1"/>
</dbReference>
<dbReference type="EMBL" id="CP119951">
    <property type="protein sequence ID" value="WFC93596.1"/>
    <property type="molecule type" value="Genomic_DNA"/>
</dbReference>
<keyword evidence="2" id="KW-0812">Transmembrane</keyword>
<gene>
    <name evidence="3" type="ORF">MBRA1_000217</name>
</gene>
<dbReference type="InterPro" id="IPR037847">
    <property type="entry name" value="GRAMDC4"/>
</dbReference>
<evidence type="ECO:0000256" key="1">
    <source>
        <dbReference type="SAM" id="MobiDB-lite"/>
    </source>
</evidence>
<organism evidence="3 4">
    <name type="scientific">Malassezia brasiliensis</name>
    <dbReference type="NCBI Taxonomy" id="1821822"/>
    <lineage>
        <taxon>Eukaryota</taxon>
        <taxon>Fungi</taxon>
        <taxon>Dikarya</taxon>
        <taxon>Basidiomycota</taxon>
        <taxon>Ustilaginomycotina</taxon>
        <taxon>Malasseziomycetes</taxon>
        <taxon>Malasseziales</taxon>
        <taxon>Malasseziaceae</taxon>
        <taxon>Malassezia</taxon>
    </lineage>
</organism>
<sequence>METGLTHERPRRTLFSALDERGAHYGTTRDMAPASQESIWGKPFEQTSGAPAEGSGAGATGLGRSRSFLDVYRQTESRPWIDDVDAQDASRDPSARLSRRPTVTDEVDEDAPPQPRIRTVLSATGDSGDADDTERGVPVVSATAAALANLAQDDVTPVEKDKKKKKKKKVINEKGEVVVRKKKRDKDGTERERKDPARRKKRVSVRRKGEEDAVEQPAEIDWMDELTPTTYLDSIRDDPNAPRMVPAHDEGDGAYIETSHVALAPSYSGHDAVEDVPLEAPRSPEAVAASREPEREAPLSPPLSQPIVSSPIGPAVPLSPVAPAVPMSPVAPAVPMSPVVTAVPDVHASQTAVPPAMDAVATEAAIVSPGVRAAMDAAPSSAAATADASSPVFLSRAAPIAEKWRKGQLDADAMSVVSVSTYAPTLDERMRVRNDVYGGGETTRMHVFNQNASRLVINVYILYHGLFVMLRRLWRWEQPWLTGGVAAFYTVVWWRGDLLAIFFLCTFLYIATFRWLHLPAEETFEPSDSDEPGLRRTPSNRTIVRRTHRLDLVATQPLTVTSSAMLQQIGDQILIYTHGLADVHERMKNLAMWRNPIVTLRYLGWLLLFVVLSAHITTWMMIKLPGALVFLCVFVVAPMIEYGYWGKVWDYIQEAPAPTQGTRPFVSSSRTVLDQVLSNVPTDEEYLHQTRLQARWETEREKRRRGEFVEMEPNRIVEEVTEPRVRRRKDTRPSKPARRVLQRWQDATDGIEEPVPMASRRMSRHRPVTDLTGVFSEPGDASAAAHDTETSASTLNNSAAATDVDAVRPLRSARRGYILSDRPQRVSQPASSASRLRTVPEPEAAETEAVEPEESRAAHIAEAEAKLRGSAQAREAEAKRRAAAHMAEAEAMLRGAARWSVIDPELAEPEPVEEPMETERTAQPAATETAPVQDAPVQPVSAPGVPAEPANAPPIPAEPAYAPLVPQSASTRQVPEPVGLAPPTAASLVAPPVTEVQQVVLAPEASPIAHKIPSDASRPDASEASAQATEWRAQPRVLPTEPVADAVPAAAPVTAHLPPPVQSQPAAPPAAQFDSGASDTNEPQWEDVESAGSEYAGEEDEDVDQRTVAERALSALGFSLPASEPASAAPEAKGPPSATEAPHVGLLPAWESAPPARLQVAPAPPLFQVPHTEVHAPATRNVPEETRTATQMVEVPAASVAAPEATPGKVTAAVPVATTATNEATTGPWTPQPAAPAVVVQPAAPAPAAHPVAPMAPASASPPSGRPMYIAAQSDSLQEQLERRRRMRQHQRDVLENSVARKSSYASLSLSQDGVAMSPAVSVDAVHARVASDAGRSPSPSPSRSMGGGTRGIRWFDDAGEPNIYLAVYRKRVGHLVVLPTRIVFQLTHSTIKPMRLPPNLSDIEAARLTKEVDGRIFYPLISPRDVREMVRAEAQGQGRTPFEAYSVMSAVIPEPNRVMFDAPLEQIATIKRTRKNTPVLDTCAEGLEIVLQGQPKGLTLPAVVDRDQAFQRILALDPSKWPA</sequence>
<feature type="compositionally biased region" description="Pro residues" evidence="1">
    <location>
        <begin position="1057"/>
        <end position="1068"/>
    </location>
</feature>
<keyword evidence="2" id="KW-1133">Transmembrane helix</keyword>
<feature type="compositionally biased region" description="Acidic residues" evidence="1">
    <location>
        <begin position="843"/>
        <end position="852"/>
    </location>
</feature>
<dbReference type="GO" id="GO:0006915">
    <property type="term" value="P:apoptotic process"/>
    <property type="evidence" value="ECO:0007669"/>
    <property type="project" value="InterPro"/>
</dbReference>
<dbReference type="Proteomes" id="UP001216638">
    <property type="component" value="Chromosome 1"/>
</dbReference>
<feature type="compositionally biased region" description="Low complexity" evidence="1">
    <location>
        <begin position="1248"/>
        <end position="1263"/>
    </location>
</feature>
<feature type="region of interest" description="Disordered" evidence="1">
    <location>
        <begin position="1010"/>
        <end position="1037"/>
    </location>
</feature>
<feature type="region of interest" description="Disordered" evidence="1">
    <location>
        <begin position="152"/>
        <end position="226"/>
    </location>
</feature>
<feature type="compositionally biased region" description="Acidic residues" evidence="1">
    <location>
        <begin position="907"/>
        <end position="916"/>
    </location>
</feature>
<evidence type="ECO:0000313" key="3">
    <source>
        <dbReference type="EMBL" id="WFC93596.1"/>
    </source>
</evidence>
<feature type="region of interest" description="Disordered" evidence="1">
    <location>
        <begin position="1054"/>
        <end position="1105"/>
    </location>
</feature>
<accession>A0AAF0DRT8</accession>
<feature type="transmembrane region" description="Helical" evidence="2">
    <location>
        <begin position="602"/>
        <end position="620"/>
    </location>
</feature>
<evidence type="ECO:0000313" key="4">
    <source>
        <dbReference type="Proteomes" id="UP001216638"/>
    </source>
</evidence>
<feature type="compositionally biased region" description="Low complexity" evidence="1">
    <location>
        <begin position="1122"/>
        <end position="1138"/>
    </location>
</feature>
<proteinExistence type="predicted"/>
<dbReference type="PANTHER" id="PTHR37402">
    <property type="entry name" value="GRAM DOMAIN-CONTAINING PROTEIN 4"/>
    <property type="match status" value="1"/>
</dbReference>
<feature type="compositionally biased region" description="Basic and acidic residues" evidence="1">
    <location>
        <begin position="170"/>
        <end position="195"/>
    </location>
</feature>
<feature type="transmembrane region" description="Helical" evidence="2">
    <location>
        <begin position="627"/>
        <end position="645"/>
    </location>
</feature>
<protein>
    <submittedName>
        <fullName evidence="3">Uncharacterized protein</fullName>
    </submittedName>
</protein>
<feature type="transmembrane region" description="Helical" evidence="2">
    <location>
        <begin position="486"/>
        <end position="511"/>
    </location>
</feature>
<feature type="region of interest" description="Disordered" evidence="1">
    <location>
        <begin position="281"/>
        <end position="306"/>
    </location>
</feature>
<keyword evidence="2" id="KW-0472">Membrane</keyword>
<feature type="region of interest" description="Disordered" evidence="1">
    <location>
        <begin position="1122"/>
        <end position="1142"/>
    </location>
</feature>
<feature type="compositionally biased region" description="Polar residues" evidence="1">
    <location>
        <begin position="825"/>
        <end position="835"/>
    </location>
</feature>
<feature type="region of interest" description="Disordered" evidence="1">
    <location>
        <begin position="773"/>
        <end position="797"/>
    </location>
</feature>
<feature type="compositionally biased region" description="Low complexity" evidence="1">
    <location>
        <begin position="1335"/>
        <end position="1345"/>
    </location>
</feature>
<feature type="region of interest" description="Disordered" evidence="1">
    <location>
        <begin position="1248"/>
        <end position="1299"/>
    </location>
</feature>
<evidence type="ECO:0000256" key="2">
    <source>
        <dbReference type="SAM" id="Phobius"/>
    </source>
</evidence>
<feature type="region of interest" description="Disordered" evidence="1">
    <location>
        <begin position="815"/>
        <end position="856"/>
    </location>
</feature>
<feature type="region of interest" description="Disordered" evidence="1">
    <location>
        <begin position="1"/>
        <end position="138"/>
    </location>
</feature>